<dbReference type="InterPro" id="IPR036388">
    <property type="entry name" value="WH-like_DNA-bd_sf"/>
</dbReference>
<evidence type="ECO:0000313" key="6">
    <source>
        <dbReference type="Proteomes" id="UP000309676"/>
    </source>
</evidence>
<evidence type="ECO:0000313" key="5">
    <source>
        <dbReference type="EMBL" id="TLS51835.1"/>
    </source>
</evidence>
<dbReference type="OrthoDB" id="9815017at2"/>
<dbReference type="Pfam" id="PF13377">
    <property type="entry name" value="Peripla_BP_3"/>
    <property type="match status" value="1"/>
</dbReference>
<comment type="caution">
    <text evidence="5">The sequence shown here is derived from an EMBL/GenBank/DDBJ whole genome shotgun (WGS) entry which is preliminary data.</text>
</comment>
<feature type="domain" description="HTH gntR-type" evidence="4">
    <location>
        <begin position="2"/>
        <end position="70"/>
    </location>
</feature>
<dbReference type="Gene3D" id="3.40.50.2300">
    <property type="match status" value="2"/>
</dbReference>
<dbReference type="Proteomes" id="UP000309676">
    <property type="component" value="Unassembled WGS sequence"/>
</dbReference>
<proteinExistence type="predicted"/>
<dbReference type="SUPFAM" id="SSF46785">
    <property type="entry name" value="Winged helix' DNA-binding domain"/>
    <property type="match status" value="1"/>
</dbReference>
<evidence type="ECO:0000256" key="2">
    <source>
        <dbReference type="ARBA" id="ARBA00023125"/>
    </source>
</evidence>
<organism evidence="5 6">
    <name type="scientific">Paenibacillus antri</name>
    <dbReference type="NCBI Taxonomy" id="2582848"/>
    <lineage>
        <taxon>Bacteria</taxon>
        <taxon>Bacillati</taxon>
        <taxon>Bacillota</taxon>
        <taxon>Bacilli</taxon>
        <taxon>Bacillales</taxon>
        <taxon>Paenibacillaceae</taxon>
        <taxon>Paenibacillus</taxon>
    </lineage>
</organism>
<dbReference type="AlphaFoldDB" id="A0A5R9GJM3"/>
<dbReference type="InterPro" id="IPR036390">
    <property type="entry name" value="WH_DNA-bd_sf"/>
</dbReference>
<dbReference type="PRINTS" id="PR00035">
    <property type="entry name" value="HTHGNTR"/>
</dbReference>
<evidence type="ECO:0000259" key="4">
    <source>
        <dbReference type="PROSITE" id="PS50949"/>
    </source>
</evidence>
<evidence type="ECO:0000256" key="1">
    <source>
        <dbReference type="ARBA" id="ARBA00023015"/>
    </source>
</evidence>
<sequence length="350" mass="39574">MEPLYQRIQQEIKRQIRDGALRPGDRVPSEKELAAQYGVSQITSKNALLGLVEEGLLVRFQGKGTFVRMSEGEAEQATASDDVRSTIALILPTMKTKVDQRLLDGIERYCSEAGYELLVRITRESQEEEAKAIERFRERGVDGFIIFPVENESYNDAILRLSLDRVPLVLIDRFLREIKTYSVSSANLEGTCAAVTDLIGRGHRSIVYLSPEITNSVTDERAKGFEQALVDSGLPIDKQLWCMLSLETIAKQQAYDEILRFLEGRPEATAVFAVNSELARYAYAALRSLRKRVPTDVELVAFDAYELDGVSVLAQREDEMSRMTVELLAEQLQGTFRPRRLMVPVDYRKV</sequence>
<keyword evidence="1" id="KW-0805">Transcription regulation</keyword>
<dbReference type="GO" id="GO:0000976">
    <property type="term" value="F:transcription cis-regulatory region binding"/>
    <property type="evidence" value="ECO:0007669"/>
    <property type="project" value="TreeGrafter"/>
</dbReference>
<dbReference type="PROSITE" id="PS50949">
    <property type="entry name" value="HTH_GNTR"/>
    <property type="match status" value="1"/>
</dbReference>
<dbReference type="EMBL" id="VCIW01000007">
    <property type="protein sequence ID" value="TLS51835.1"/>
    <property type="molecule type" value="Genomic_DNA"/>
</dbReference>
<dbReference type="InterPro" id="IPR000524">
    <property type="entry name" value="Tscrpt_reg_HTH_GntR"/>
</dbReference>
<keyword evidence="6" id="KW-1185">Reference proteome</keyword>
<dbReference type="InterPro" id="IPR046335">
    <property type="entry name" value="LacI/GalR-like_sensor"/>
</dbReference>
<dbReference type="SMART" id="SM00345">
    <property type="entry name" value="HTH_GNTR"/>
    <property type="match status" value="1"/>
</dbReference>
<dbReference type="CDD" id="cd06267">
    <property type="entry name" value="PBP1_LacI_sugar_binding-like"/>
    <property type="match status" value="1"/>
</dbReference>
<dbReference type="Gene3D" id="1.10.10.10">
    <property type="entry name" value="Winged helix-like DNA-binding domain superfamily/Winged helix DNA-binding domain"/>
    <property type="match status" value="1"/>
</dbReference>
<dbReference type="PANTHER" id="PTHR30146">
    <property type="entry name" value="LACI-RELATED TRANSCRIPTIONAL REPRESSOR"/>
    <property type="match status" value="1"/>
</dbReference>
<dbReference type="PANTHER" id="PTHR30146:SF109">
    <property type="entry name" value="HTH-TYPE TRANSCRIPTIONAL REGULATOR GALS"/>
    <property type="match status" value="1"/>
</dbReference>
<dbReference type="CDD" id="cd07377">
    <property type="entry name" value="WHTH_GntR"/>
    <property type="match status" value="1"/>
</dbReference>
<dbReference type="Pfam" id="PF00392">
    <property type="entry name" value="GntR"/>
    <property type="match status" value="1"/>
</dbReference>
<protein>
    <submittedName>
        <fullName evidence="5">GntR family transcriptional regulator</fullName>
    </submittedName>
</protein>
<name>A0A5R9GJM3_9BACL</name>
<dbReference type="GO" id="GO:0003700">
    <property type="term" value="F:DNA-binding transcription factor activity"/>
    <property type="evidence" value="ECO:0007669"/>
    <property type="project" value="InterPro"/>
</dbReference>
<evidence type="ECO:0000256" key="3">
    <source>
        <dbReference type="ARBA" id="ARBA00023163"/>
    </source>
</evidence>
<keyword evidence="3" id="KW-0804">Transcription</keyword>
<keyword evidence="2" id="KW-0238">DNA-binding</keyword>
<reference evidence="5 6" key="1">
    <citation type="submission" date="2019-05" db="EMBL/GenBank/DDBJ databases">
        <authorList>
            <person name="Narsing Rao M.P."/>
            <person name="Li W.J."/>
        </authorList>
    </citation>
    <scope>NUCLEOTIDE SEQUENCE [LARGE SCALE GENOMIC DNA]</scope>
    <source>
        <strain evidence="5 6">SYSU_K30003</strain>
    </source>
</reference>
<gene>
    <name evidence="5" type="ORF">FE782_13070</name>
</gene>
<accession>A0A5R9GJM3</accession>
<dbReference type="InterPro" id="IPR028082">
    <property type="entry name" value="Peripla_BP_I"/>
</dbReference>
<dbReference type="FunFam" id="1.10.10.10:FF:000079">
    <property type="entry name" value="GntR family transcriptional regulator"/>
    <property type="match status" value="1"/>
</dbReference>
<dbReference type="SUPFAM" id="SSF53822">
    <property type="entry name" value="Periplasmic binding protein-like I"/>
    <property type="match status" value="1"/>
</dbReference>